<dbReference type="InterPro" id="IPR018289">
    <property type="entry name" value="MULE_transposase_dom"/>
</dbReference>
<dbReference type="Pfam" id="PF10551">
    <property type="entry name" value="MULE"/>
    <property type="match status" value="1"/>
</dbReference>
<dbReference type="PANTHER" id="PTHR31973">
    <property type="entry name" value="POLYPROTEIN, PUTATIVE-RELATED"/>
    <property type="match status" value="1"/>
</dbReference>
<comment type="caution">
    <text evidence="2">The sequence shown here is derived from an EMBL/GenBank/DDBJ whole genome shotgun (WGS) entry which is preliminary data.</text>
</comment>
<organism evidence="2 3">
    <name type="scientific">Hibiscus syriacus</name>
    <name type="common">Rose of Sharon</name>
    <dbReference type="NCBI Taxonomy" id="106335"/>
    <lineage>
        <taxon>Eukaryota</taxon>
        <taxon>Viridiplantae</taxon>
        <taxon>Streptophyta</taxon>
        <taxon>Embryophyta</taxon>
        <taxon>Tracheophyta</taxon>
        <taxon>Spermatophyta</taxon>
        <taxon>Magnoliopsida</taxon>
        <taxon>eudicotyledons</taxon>
        <taxon>Gunneridae</taxon>
        <taxon>Pentapetalae</taxon>
        <taxon>rosids</taxon>
        <taxon>malvids</taxon>
        <taxon>Malvales</taxon>
        <taxon>Malvaceae</taxon>
        <taxon>Malvoideae</taxon>
        <taxon>Hibiscus</taxon>
    </lineage>
</organism>
<keyword evidence="3" id="KW-1185">Reference proteome</keyword>
<proteinExistence type="predicted"/>
<dbReference type="PANTHER" id="PTHR31973:SF187">
    <property type="entry name" value="MUTATOR TRANSPOSASE MUDRA PROTEIN"/>
    <property type="match status" value="1"/>
</dbReference>
<dbReference type="EMBL" id="VEPZ02000940">
    <property type="protein sequence ID" value="KAE8708574.1"/>
    <property type="molecule type" value="Genomic_DNA"/>
</dbReference>
<sequence length="357" mass="41078">MRVISDSEDGNFDSLYSADESDDVRKDYGIMVSTSNCSRAKCIALEKLHGNHTEQYTKLYDYLSELRYTNPDTTTVCHLDERVFKRVYICMQATNDGFKSGCRSIICLDECHLKGFFGGHPLAVVGVDADDSIYSLAFTVIESENQSSWFWFLELLGNDLELNNSHTLTFMTDRQKGLVEAVAELFPNAEHRTCVRHLYSNFKSNGHHKGKALNDQLWMVARETYVREFEYSMEGMKPNSLRRFNHLETILEEALPIPDTTEKMASTSGSFHMEDSLPTDKPPYFNGDNYHHWKKLMKVFIQSNDLDVWKIIENGYSSPKKKEKKRSDKERKKAQLNAKAMHMLFCAFGPEIYEGVS</sequence>
<reference evidence="2" key="1">
    <citation type="submission" date="2019-09" db="EMBL/GenBank/DDBJ databases">
        <title>Draft genome information of white flower Hibiscus syriacus.</title>
        <authorList>
            <person name="Kim Y.-M."/>
        </authorList>
    </citation>
    <scope>NUCLEOTIDE SEQUENCE [LARGE SCALE GENOMIC DNA]</scope>
    <source>
        <strain evidence="2">YM2019G1</strain>
    </source>
</reference>
<gene>
    <name evidence="2" type="ORF">F3Y22_tig00110338pilonHSYRG00158</name>
</gene>
<evidence type="ECO:0000313" key="3">
    <source>
        <dbReference type="Proteomes" id="UP000436088"/>
    </source>
</evidence>
<feature type="domain" description="MULE transposase" evidence="1">
    <location>
        <begin position="106"/>
        <end position="201"/>
    </location>
</feature>
<evidence type="ECO:0000313" key="2">
    <source>
        <dbReference type="EMBL" id="KAE8708574.1"/>
    </source>
</evidence>
<dbReference type="Proteomes" id="UP000436088">
    <property type="component" value="Unassembled WGS sequence"/>
</dbReference>
<protein>
    <recommendedName>
        <fullName evidence="1">MULE transposase domain-containing protein</fullName>
    </recommendedName>
</protein>
<name>A0A6A3AV26_HIBSY</name>
<accession>A0A6A3AV26</accession>
<dbReference type="AlphaFoldDB" id="A0A6A3AV26"/>
<evidence type="ECO:0000259" key="1">
    <source>
        <dbReference type="Pfam" id="PF10551"/>
    </source>
</evidence>